<reference evidence="7" key="1">
    <citation type="submission" date="2019-07" db="EMBL/GenBank/DDBJ databases">
        <title>Arthrobacter KR32 sp. nov., isolated from mountain cheese made of cows milk.</title>
        <authorList>
            <person name="Flegler A."/>
        </authorList>
    </citation>
    <scope>NUCLEOTIDE SEQUENCE [LARGE SCALE GENOMIC DNA]</scope>
    <source>
        <strain evidence="7">KR32</strain>
    </source>
</reference>
<name>A0A7X1TNU6_9MICC</name>
<keyword evidence="1 2" id="KW-0663">Pyridoxal phosphate</keyword>
<dbReference type="InterPro" id="IPR011078">
    <property type="entry name" value="PyrdxlP_homeostasis"/>
</dbReference>
<feature type="domain" description="Alanine racemase N-terminal" evidence="5">
    <location>
        <begin position="22"/>
        <end position="250"/>
    </location>
</feature>
<dbReference type="PANTHER" id="PTHR10146:SF14">
    <property type="entry name" value="PYRIDOXAL PHOSPHATE HOMEOSTASIS PROTEIN"/>
    <property type="match status" value="1"/>
</dbReference>
<dbReference type="NCBIfam" id="TIGR00044">
    <property type="entry name" value="YggS family pyridoxal phosphate-dependent enzyme"/>
    <property type="match status" value="1"/>
</dbReference>
<comment type="caution">
    <text evidence="6">The sequence shown here is derived from an EMBL/GenBank/DDBJ whole genome shotgun (WGS) entry which is preliminary data.</text>
</comment>
<dbReference type="EMBL" id="VJXX01000002">
    <property type="protein sequence ID" value="MPY11127.1"/>
    <property type="molecule type" value="Genomic_DNA"/>
</dbReference>
<dbReference type="HAMAP" id="MF_02087">
    <property type="entry name" value="PLP_homeostasis"/>
    <property type="match status" value="1"/>
</dbReference>
<dbReference type="RefSeq" id="WP_152814923.1">
    <property type="nucleotide sequence ID" value="NZ_VJXX01000002.1"/>
</dbReference>
<dbReference type="GO" id="GO:0030170">
    <property type="term" value="F:pyridoxal phosphate binding"/>
    <property type="evidence" value="ECO:0007669"/>
    <property type="project" value="UniProtKB-UniRule"/>
</dbReference>
<organism evidence="6 7">
    <name type="scientific">Arthrobacter bussei</name>
    <dbReference type="NCBI Taxonomy" id="2594179"/>
    <lineage>
        <taxon>Bacteria</taxon>
        <taxon>Bacillati</taxon>
        <taxon>Actinomycetota</taxon>
        <taxon>Actinomycetes</taxon>
        <taxon>Micrococcales</taxon>
        <taxon>Micrococcaceae</taxon>
        <taxon>Arthrobacter</taxon>
    </lineage>
</organism>
<comment type="cofactor">
    <cofactor evidence="3">
        <name>pyridoxal 5'-phosphate</name>
        <dbReference type="ChEBI" id="CHEBI:597326"/>
    </cofactor>
</comment>
<evidence type="ECO:0000313" key="7">
    <source>
        <dbReference type="Proteomes" id="UP000326464"/>
    </source>
</evidence>
<evidence type="ECO:0000256" key="4">
    <source>
        <dbReference type="RuleBase" id="RU004514"/>
    </source>
</evidence>
<dbReference type="Proteomes" id="UP000326464">
    <property type="component" value="Unassembled WGS sequence"/>
</dbReference>
<evidence type="ECO:0000256" key="3">
    <source>
        <dbReference type="PIRSR" id="PIRSR004848-1"/>
    </source>
</evidence>
<dbReference type="PANTHER" id="PTHR10146">
    <property type="entry name" value="PROLINE SYNTHETASE CO-TRANSCRIBED BACTERIAL HOMOLOG PROTEIN"/>
    <property type="match status" value="1"/>
</dbReference>
<keyword evidence="7" id="KW-1185">Reference proteome</keyword>
<protein>
    <recommendedName>
        <fullName evidence="2">Pyridoxal phosphate homeostasis protein</fullName>
        <shortName evidence="2">PLP homeostasis protein</shortName>
    </recommendedName>
</protein>
<gene>
    <name evidence="6" type="ORF">FNH21_10425</name>
</gene>
<dbReference type="SUPFAM" id="SSF51419">
    <property type="entry name" value="PLP-binding barrel"/>
    <property type="match status" value="1"/>
</dbReference>
<evidence type="ECO:0000313" key="6">
    <source>
        <dbReference type="EMBL" id="MPY11127.1"/>
    </source>
</evidence>
<feature type="modified residue" description="N6-(pyridoxal phosphate)lysine" evidence="2 3">
    <location>
        <position position="48"/>
    </location>
</feature>
<dbReference type="OrthoDB" id="9804072at2"/>
<comment type="similarity">
    <text evidence="2 4">Belongs to the pyridoxal phosphate-binding protein YggS/PROSC family.</text>
</comment>
<accession>A0A7X1TNU6</accession>
<dbReference type="PIRSF" id="PIRSF004848">
    <property type="entry name" value="YBL036c_PLPDEIII"/>
    <property type="match status" value="1"/>
</dbReference>
<dbReference type="Pfam" id="PF01168">
    <property type="entry name" value="Ala_racemase_N"/>
    <property type="match status" value="1"/>
</dbReference>
<proteinExistence type="inferred from homology"/>
<dbReference type="AlphaFoldDB" id="A0A7X1TNU6"/>
<dbReference type="Gene3D" id="3.20.20.10">
    <property type="entry name" value="Alanine racemase"/>
    <property type="match status" value="1"/>
</dbReference>
<evidence type="ECO:0000256" key="1">
    <source>
        <dbReference type="ARBA" id="ARBA00022898"/>
    </source>
</evidence>
<dbReference type="InterPro" id="IPR029066">
    <property type="entry name" value="PLP-binding_barrel"/>
</dbReference>
<sequence>MTGAGQEGGRGSARAQDLEQRLAAVRARIGAASAAVRREEPRLIVVTKYFPASDVRILAGFGVTDVGENRDQEAAAKAEELEELPLTWHFIGQLQTNKARSAVRYAHSVHSVDRTSLVTALGKAVRTEQERRAEAGAAPRSDLECFLQFTLEPDAGPGGRGGALPADAHALAEAVTAADGLRLAGVMAVAPLGASAPEAFARLLEISASVRAVDPAATAVSAGMSGDLEDAVAAGATHLRIGSDVLGPRPGVG</sequence>
<evidence type="ECO:0000256" key="2">
    <source>
        <dbReference type="HAMAP-Rule" id="MF_02087"/>
    </source>
</evidence>
<comment type="function">
    <text evidence="2">Pyridoxal 5'-phosphate (PLP)-binding protein, which is involved in PLP homeostasis.</text>
</comment>
<evidence type="ECO:0000259" key="5">
    <source>
        <dbReference type="Pfam" id="PF01168"/>
    </source>
</evidence>
<dbReference type="InterPro" id="IPR001608">
    <property type="entry name" value="Ala_racemase_N"/>
</dbReference>